<dbReference type="GO" id="GO:0072659">
    <property type="term" value="P:protein localization to plasma membrane"/>
    <property type="evidence" value="ECO:0007669"/>
    <property type="project" value="TreeGrafter"/>
</dbReference>
<comment type="similarity">
    <text evidence="4 9">Belongs to the PIGW family.</text>
</comment>
<feature type="transmembrane region" description="Helical" evidence="9">
    <location>
        <begin position="57"/>
        <end position="77"/>
    </location>
</feature>
<organism evidence="11 12">
    <name type="scientific">Tothia fuscella</name>
    <dbReference type="NCBI Taxonomy" id="1048955"/>
    <lineage>
        <taxon>Eukaryota</taxon>
        <taxon>Fungi</taxon>
        <taxon>Dikarya</taxon>
        <taxon>Ascomycota</taxon>
        <taxon>Pezizomycotina</taxon>
        <taxon>Dothideomycetes</taxon>
        <taxon>Pleosporomycetidae</taxon>
        <taxon>Venturiales</taxon>
        <taxon>Cylindrosympodiaceae</taxon>
        <taxon>Tothia</taxon>
    </lineage>
</organism>
<keyword evidence="9" id="KW-0256">Endoplasmic reticulum</keyword>
<accession>A0A9P4TYR0</accession>
<comment type="pathway">
    <text evidence="3 9">Glycolipid biosynthesis; glycosylphosphatidylinositol-anchor biosynthesis.</text>
</comment>
<feature type="compositionally biased region" description="Basic and acidic residues" evidence="10">
    <location>
        <begin position="118"/>
        <end position="127"/>
    </location>
</feature>
<feature type="transmembrane region" description="Helical" evidence="9">
    <location>
        <begin position="454"/>
        <end position="475"/>
    </location>
</feature>
<dbReference type="GO" id="GO:0032216">
    <property type="term" value="F:glucosaminyl-phosphatidylinositol O-acyltransferase activity"/>
    <property type="evidence" value="ECO:0007669"/>
    <property type="project" value="TreeGrafter"/>
</dbReference>
<evidence type="ECO:0000256" key="2">
    <source>
        <dbReference type="ARBA" id="ARBA00004477"/>
    </source>
</evidence>
<dbReference type="GO" id="GO:0006506">
    <property type="term" value="P:GPI anchor biosynthetic process"/>
    <property type="evidence" value="ECO:0007669"/>
    <property type="project" value="UniProtKB-KW"/>
</dbReference>
<keyword evidence="8 9" id="KW-0472">Membrane</keyword>
<feature type="transmembrane region" description="Helical" evidence="9">
    <location>
        <begin position="172"/>
        <end position="194"/>
    </location>
</feature>
<evidence type="ECO:0000256" key="6">
    <source>
        <dbReference type="ARBA" id="ARBA00022692"/>
    </source>
</evidence>
<dbReference type="Proteomes" id="UP000800235">
    <property type="component" value="Unassembled WGS sequence"/>
</dbReference>
<dbReference type="OrthoDB" id="15270at2759"/>
<keyword evidence="9" id="KW-0012">Acyltransferase</keyword>
<evidence type="ECO:0000313" key="11">
    <source>
        <dbReference type="EMBL" id="KAF2430133.1"/>
    </source>
</evidence>
<dbReference type="PIRSF" id="PIRSF017321">
    <property type="entry name" value="GWT1"/>
    <property type="match status" value="1"/>
</dbReference>
<dbReference type="PANTHER" id="PTHR20661">
    <property type="entry name" value="PHOSPHATIDYLINOSITOL-GLYCAN BIOSYNTHESIS CLASS W PROTEIN"/>
    <property type="match status" value="1"/>
</dbReference>
<evidence type="ECO:0000256" key="3">
    <source>
        <dbReference type="ARBA" id="ARBA00004687"/>
    </source>
</evidence>
<keyword evidence="7 9" id="KW-1133">Transmembrane helix</keyword>
<keyword evidence="5 9" id="KW-0337">GPI-anchor biosynthesis</keyword>
<keyword evidence="6 9" id="KW-0812">Transmembrane</keyword>
<name>A0A9P4TYR0_9PEZI</name>
<proteinExistence type="inferred from homology"/>
<evidence type="ECO:0000256" key="8">
    <source>
        <dbReference type="ARBA" id="ARBA00023136"/>
    </source>
</evidence>
<comment type="subcellular location">
    <subcellularLocation>
        <location evidence="2 9">Endoplasmic reticulum membrane</location>
        <topology evidence="2 9">Multi-pass membrane protein</topology>
    </subcellularLocation>
</comment>
<dbReference type="Pfam" id="PF06423">
    <property type="entry name" value="GWT1"/>
    <property type="match status" value="1"/>
</dbReference>
<keyword evidence="9" id="KW-0808">Transferase</keyword>
<comment type="function">
    <text evidence="9">A acetyltransferase, which acetylates the inositol ring of phosphatidylinositol during biosynthesis of GPI-anchor.</text>
</comment>
<evidence type="ECO:0000256" key="1">
    <source>
        <dbReference type="ARBA" id="ARBA00002531"/>
    </source>
</evidence>
<comment type="function">
    <text evidence="1">Probable acetyltransferase, which acetylates the inositol ring of phosphatidylinositol during biosynthesis of GPI-anchor.</text>
</comment>
<feature type="transmembrane region" description="Helical" evidence="9">
    <location>
        <begin position="397"/>
        <end position="417"/>
    </location>
</feature>
<dbReference type="AlphaFoldDB" id="A0A9P4TYR0"/>
<dbReference type="PANTHER" id="PTHR20661:SF0">
    <property type="entry name" value="PHOSPHATIDYLINOSITOL-GLYCAN BIOSYNTHESIS CLASS W PROTEIN"/>
    <property type="match status" value="1"/>
</dbReference>
<dbReference type="EC" id="2.3.-.-" evidence="9"/>
<feature type="transmembrane region" description="Helical" evidence="9">
    <location>
        <begin position="139"/>
        <end position="160"/>
    </location>
</feature>
<feature type="region of interest" description="Disordered" evidence="10">
    <location>
        <begin position="106"/>
        <end position="127"/>
    </location>
</feature>
<feature type="transmembrane region" description="Helical" evidence="9">
    <location>
        <begin position="481"/>
        <end position="499"/>
    </location>
</feature>
<evidence type="ECO:0000256" key="7">
    <source>
        <dbReference type="ARBA" id="ARBA00022989"/>
    </source>
</evidence>
<dbReference type="InterPro" id="IPR009447">
    <property type="entry name" value="PIGW/GWT1"/>
</dbReference>
<sequence length="508" mass="56276">MDKRKSNNYKALKEAFVSNHSGGTIGEINAVTLIMPASVLLWSVLQARKQLFTPYTPAAGIADFFINCIAILAAVTIYARSPHLLNAALTIPSLALLLLPRNASSNRRTAARPPSTSSKDDLSSKSTRDPFPLKPFVTMYRGGMMVITCIAILAVDFKIFPRRFAKVENWGTSLMDMGVGSFVFAAGTVSARSILKGQLTGHTAALSARLKNSIRHSLPLLVLGIIRLYTVKGVDYAEHVTEYGVHWNFFFTLGFLPPVVAVCHALFSLVPSYSLLALAIGVAHECALDMRNAKLTAFIITGPRETLFQQNREGLFSFSGYLAIFLAGLATGMDILPREKEQVMDDRSLGYYHHFQRFRRSVTGKLMTWSLVWITLFIFSTSYHGLNLRVSRRLANLPYFLWVAAFNCCHLTICSLIEKVCFPDIYKAETPELERKRCKNSTSRLLFAVNRNGLAIFLLANLLTGAVNLLLPTLTMGRQKAMPVLMVYAAILSATALALDSWNISVKF</sequence>
<evidence type="ECO:0000256" key="9">
    <source>
        <dbReference type="RuleBase" id="RU280819"/>
    </source>
</evidence>
<protein>
    <recommendedName>
        <fullName evidence="9">GPI-anchored wall transfer protein</fullName>
        <ecNumber evidence="9">2.3.-.-</ecNumber>
    </recommendedName>
</protein>
<feature type="transmembrane region" description="Helical" evidence="9">
    <location>
        <begin position="366"/>
        <end position="385"/>
    </location>
</feature>
<dbReference type="EMBL" id="MU007041">
    <property type="protein sequence ID" value="KAF2430133.1"/>
    <property type="molecule type" value="Genomic_DNA"/>
</dbReference>
<reference evidence="11" key="1">
    <citation type="journal article" date="2020" name="Stud. Mycol.">
        <title>101 Dothideomycetes genomes: a test case for predicting lifestyles and emergence of pathogens.</title>
        <authorList>
            <person name="Haridas S."/>
            <person name="Albert R."/>
            <person name="Binder M."/>
            <person name="Bloem J."/>
            <person name="Labutti K."/>
            <person name="Salamov A."/>
            <person name="Andreopoulos B."/>
            <person name="Baker S."/>
            <person name="Barry K."/>
            <person name="Bills G."/>
            <person name="Bluhm B."/>
            <person name="Cannon C."/>
            <person name="Castanera R."/>
            <person name="Culley D."/>
            <person name="Daum C."/>
            <person name="Ezra D."/>
            <person name="Gonzalez J."/>
            <person name="Henrissat B."/>
            <person name="Kuo A."/>
            <person name="Liang C."/>
            <person name="Lipzen A."/>
            <person name="Lutzoni F."/>
            <person name="Magnuson J."/>
            <person name="Mondo S."/>
            <person name="Nolan M."/>
            <person name="Ohm R."/>
            <person name="Pangilinan J."/>
            <person name="Park H.-J."/>
            <person name="Ramirez L."/>
            <person name="Alfaro M."/>
            <person name="Sun H."/>
            <person name="Tritt A."/>
            <person name="Yoshinaga Y."/>
            <person name="Zwiers L.-H."/>
            <person name="Turgeon B."/>
            <person name="Goodwin S."/>
            <person name="Spatafora J."/>
            <person name="Crous P."/>
            <person name="Grigoriev I."/>
        </authorList>
    </citation>
    <scope>NUCLEOTIDE SEQUENCE</scope>
    <source>
        <strain evidence="11">CBS 130266</strain>
    </source>
</reference>
<feature type="transmembrane region" description="Helical" evidence="9">
    <location>
        <begin position="21"/>
        <end position="45"/>
    </location>
</feature>
<comment type="caution">
    <text evidence="11">The sequence shown here is derived from an EMBL/GenBank/DDBJ whole genome shotgun (WGS) entry which is preliminary data.</text>
</comment>
<feature type="compositionally biased region" description="Low complexity" evidence="10">
    <location>
        <begin position="106"/>
        <end position="117"/>
    </location>
</feature>
<evidence type="ECO:0000313" key="12">
    <source>
        <dbReference type="Proteomes" id="UP000800235"/>
    </source>
</evidence>
<gene>
    <name evidence="11" type="ORF">EJ08DRAFT_589530</name>
</gene>
<feature type="transmembrane region" description="Helical" evidence="9">
    <location>
        <begin position="315"/>
        <end position="336"/>
    </location>
</feature>
<dbReference type="GO" id="GO:0005789">
    <property type="term" value="C:endoplasmic reticulum membrane"/>
    <property type="evidence" value="ECO:0007669"/>
    <property type="project" value="UniProtKB-SubCell"/>
</dbReference>
<evidence type="ECO:0000256" key="10">
    <source>
        <dbReference type="SAM" id="MobiDB-lite"/>
    </source>
</evidence>
<evidence type="ECO:0000256" key="4">
    <source>
        <dbReference type="ARBA" id="ARBA00007559"/>
    </source>
</evidence>
<keyword evidence="12" id="KW-1185">Reference proteome</keyword>
<evidence type="ECO:0000256" key="5">
    <source>
        <dbReference type="ARBA" id="ARBA00022502"/>
    </source>
</evidence>